<dbReference type="PATRIC" id="fig|1604020.3.peg.1361"/>
<dbReference type="GO" id="GO:0006189">
    <property type="term" value="P:'de novo' IMP biosynthetic process"/>
    <property type="evidence" value="ECO:0007669"/>
    <property type="project" value="InterPro"/>
</dbReference>
<organism evidence="2 3">
    <name type="scientific">Candidatus Synechococcus spongiarum SP3</name>
    <dbReference type="NCBI Taxonomy" id="1604020"/>
    <lineage>
        <taxon>Bacteria</taxon>
        <taxon>Bacillati</taxon>
        <taxon>Cyanobacteriota</taxon>
        <taxon>Cyanophyceae</taxon>
        <taxon>Synechococcales</taxon>
        <taxon>Synechococcaceae</taxon>
        <taxon>Synechococcus</taxon>
    </lineage>
</organism>
<dbReference type="Gene3D" id="3.40.50.1970">
    <property type="match status" value="1"/>
</dbReference>
<dbReference type="InterPro" id="IPR039476">
    <property type="entry name" value="P2CMN_synthase_LarB"/>
</dbReference>
<name>A0A0G2HK12_9SYNE</name>
<evidence type="ECO:0000259" key="1">
    <source>
        <dbReference type="SMART" id="SM01001"/>
    </source>
</evidence>
<sequence length="234" mass="24332">MTHEDGSLDLNLDLDRRRRLGMVEAVWGADKTVDQIVAAARRLGAAGETLLVTRVDETKAKAVCRQLPTLRYHPQARCITMGGAMTDAPWQRLALLTGGSSDLPVAAEASVALACHGVEAELIADVGVAGLHRLMARLDHLARFPILIVCAGMEGSLATVVAGLLPQPVIAVPVSVGYGVSAGGHVALQGMLASCAPGLCVVNIDNGYGAAMAALRILRRKNTEGQARQADSGG</sequence>
<dbReference type="SMART" id="SM01001">
    <property type="entry name" value="AIRC"/>
    <property type="match status" value="1"/>
</dbReference>
<dbReference type="Pfam" id="PF00731">
    <property type="entry name" value="AIRC"/>
    <property type="match status" value="1"/>
</dbReference>
<evidence type="ECO:0000313" key="3">
    <source>
        <dbReference type="Proteomes" id="UP000035067"/>
    </source>
</evidence>
<feature type="domain" description="PurE" evidence="1">
    <location>
        <begin position="91"/>
        <end position="233"/>
    </location>
</feature>
<accession>A0A0G2HK12</accession>
<dbReference type="Proteomes" id="UP000035067">
    <property type="component" value="Unassembled WGS sequence"/>
</dbReference>
<dbReference type="SUPFAM" id="SSF52255">
    <property type="entry name" value="N5-CAIR mutase (phosphoribosylaminoimidazole carboxylase, PurE)"/>
    <property type="match status" value="1"/>
</dbReference>
<gene>
    <name evidence="2" type="ORF">TE42_07360</name>
</gene>
<evidence type="ECO:0000313" key="2">
    <source>
        <dbReference type="EMBL" id="KKZ11650.1"/>
    </source>
</evidence>
<dbReference type="PANTHER" id="PTHR43064:SF1">
    <property type="entry name" value="SLL1489 PROTEIN"/>
    <property type="match status" value="1"/>
</dbReference>
<dbReference type="EMBL" id="JXQG01000045">
    <property type="protein sequence ID" value="KKZ11650.1"/>
    <property type="molecule type" value="Genomic_DNA"/>
</dbReference>
<dbReference type="PANTHER" id="PTHR43064">
    <property type="entry name" value="PHOSPHORIBOSYLAMINOIMIDAZOLE CARBOXYLASE-RELATED"/>
    <property type="match status" value="1"/>
</dbReference>
<comment type="caution">
    <text evidence="2">The sequence shown here is derived from an EMBL/GenBank/DDBJ whole genome shotgun (WGS) entry which is preliminary data.</text>
</comment>
<dbReference type="NCBIfam" id="NF033503">
    <property type="entry name" value="LarB"/>
    <property type="match status" value="1"/>
</dbReference>
<proteinExistence type="predicted"/>
<protein>
    <submittedName>
        <fullName evidence="2">Circadian phase modifier CpmA</fullName>
    </submittedName>
</protein>
<dbReference type="InterPro" id="IPR000031">
    <property type="entry name" value="PurE_dom"/>
</dbReference>
<dbReference type="GO" id="GO:0016787">
    <property type="term" value="F:hydrolase activity"/>
    <property type="evidence" value="ECO:0007669"/>
    <property type="project" value="InterPro"/>
</dbReference>
<dbReference type="AlphaFoldDB" id="A0A0G2HK12"/>
<reference evidence="2 3" key="1">
    <citation type="submission" date="2015-01" db="EMBL/GenBank/DDBJ databases">
        <title>Lifestyle Evolution in Cyanobacterial Symbionts of Sponges.</title>
        <authorList>
            <person name="Burgsdorf I."/>
            <person name="Slaby B.M."/>
            <person name="Handley K.M."/>
            <person name="Haber M."/>
            <person name="Blom J."/>
            <person name="Marshall C.W."/>
            <person name="Gilbert J.A."/>
            <person name="Hentschel U."/>
            <person name="Steindler L."/>
        </authorList>
    </citation>
    <scope>NUCLEOTIDE SEQUENCE [LARGE SCALE GENOMIC DNA]</scope>
    <source>
        <strain evidence="2">SP3</strain>
    </source>
</reference>